<proteinExistence type="predicted"/>
<sequence>MSERKKEGQDREVACEFRGPVYRSISAMGLLQLIVDYVAPIFLITSPVTSYADQIWSIHRQKSSLGFSLDIPLIMLVASILRIYYWFGVSFEFSLLVQSVIMVFVQTLLLKVALDNRPSKTAEAGVPFAGVTSGTPDFERPYNFWQWRQQRPFWEFLFYFTSTVGILQLFLGSNTYFVSLLGYLALGIEATLPIPQVLANYRNQSCKGFRVSVIVFWLIGDCLKGVFFSYSQTPMVFKLCGLCQFVFDLTLGFQYYAYGERDVAATIEMKKRRSMG</sequence>
<dbReference type="EMBL" id="JAQGDS010000012">
    <property type="protein sequence ID" value="KAJ6256677.1"/>
    <property type="molecule type" value="Genomic_DNA"/>
</dbReference>
<dbReference type="GO" id="GO:0045332">
    <property type="term" value="P:phospholipid translocation"/>
    <property type="evidence" value="ECO:0007669"/>
    <property type="project" value="TreeGrafter"/>
</dbReference>
<dbReference type="Proteomes" id="UP001221413">
    <property type="component" value="Unassembled WGS sequence"/>
</dbReference>
<keyword evidence="3 5" id="KW-1133">Transmembrane helix</keyword>
<feature type="transmembrane region" description="Helical" evidence="5">
    <location>
        <begin position="211"/>
        <end position="230"/>
    </location>
</feature>
<dbReference type="PANTHER" id="PTHR14856:SF9">
    <property type="entry name" value="PQ-LOOP REPEAT-CONTAINING PROTEIN 1"/>
    <property type="match status" value="1"/>
</dbReference>
<comment type="subcellular location">
    <subcellularLocation>
        <location evidence="1">Membrane</location>
        <topology evidence="1">Multi-pass membrane protein</topology>
    </subcellularLocation>
</comment>
<dbReference type="GO" id="GO:0016020">
    <property type="term" value="C:membrane"/>
    <property type="evidence" value="ECO:0007669"/>
    <property type="project" value="UniProtKB-SubCell"/>
</dbReference>
<dbReference type="GO" id="GO:0005802">
    <property type="term" value="C:trans-Golgi network"/>
    <property type="evidence" value="ECO:0007669"/>
    <property type="project" value="TreeGrafter"/>
</dbReference>
<evidence type="ECO:0000256" key="1">
    <source>
        <dbReference type="ARBA" id="ARBA00004141"/>
    </source>
</evidence>
<dbReference type="SMART" id="SM00679">
    <property type="entry name" value="CTNS"/>
    <property type="match status" value="2"/>
</dbReference>
<feature type="transmembrane region" description="Helical" evidence="5">
    <location>
        <begin position="25"/>
        <end position="44"/>
    </location>
</feature>
<dbReference type="InterPro" id="IPR052241">
    <property type="entry name" value="SLC66/Scramblase_ANY1"/>
</dbReference>
<keyword evidence="7" id="KW-1185">Reference proteome</keyword>
<dbReference type="FunFam" id="1.20.1280.290:FF:000005">
    <property type="entry name" value="PQ-loop repeat-containing protein 1"/>
    <property type="match status" value="1"/>
</dbReference>
<dbReference type="GO" id="GO:0005768">
    <property type="term" value="C:endosome"/>
    <property type="evidence" value="ECO:0007669"/>
    <property type="project" value="TreeGrafter"/>
</dbReference>
<reference evidence="6" key="1">
    <citation type="submission" date="2023-01" db="EMBL/GenBank/DDBJ databases">
        <title>The chitinases involved in constricting ring structure development in the nematode-trapping fungus Drechslerella dactyloides.</title>
        <authorList>
            <person name="Wang R."/>
            <person name="Zhang L."/>
            <person name="Tang P."/>
            <person name="Li S."/>
            <person name="Liang L."/>
        </authorList>
    </citation>
    <scope>NUCLEOTIDE SEQUENCE</scope>
    <source>
        <strain evidence="6">YMF1.00031</strain>
    </source>
</reference>
<evidence type="ECO:0000256" key="2">
    <source>
        <dbReference type="ARBA" id="ARBA00022692"/>
    </source>
</evidence>
<feature type="transmembrane region" description="Helical" evidence="5">
    <location>
        <begin position="93"/>
        <end position="114"/>
    </location>
</feature>
<comment type="caution">
    <text evidence="6">The sequence shown here is derived from an EMBL/GenBank/DDBJ whole genome shotgun (WGS) entry which is preliminary data.</text>
</comment>
<feature type="transmembrane region" description="Helical" evidence="5">
    <location>
        <begin position="65"/>
        <end position="87"/>
    </location>
</feature>
<name>A0AAD6IUH7_DREDA</name>
<dbReference type="GO" id="GO:0005829">
    <property type="term" value="C:cytosol"/>
    <property type="evidence" value="ECO:0007669"/>
    <property type="project" value="GOC"/>
</dbReference>
<evidence type="ECO:0008006" key="8">
    <source>
        <dbReference type="Google" id="ProtNLM"/>
    </source>
</evidence>
<dbReference type="Pfam" id="PF04193">
    <property type="entry name" value="PQ-loop"/>
    <property type="match status" value="2"/>
</dbReference>
<accession>A0AAD6IUH7</accession>
<keyword evidence="4 5" id="KW-0472">Membrane</keyword>
<keyword evidence="2 5" id="KW-0812">Transmembrane</keyword>
<evidence type="ECO:0000256" key="5">
    <source>
        <dbReference type="SAM" id="Phobius"/>
    </source>
</evidence>
<feature type="transmembrane region" description="Helical" evidence="5">
    <location>
        <begin position="236"/>
        <end position="258"/>
    </location>
</feature>
<dbReference type="InterPro" id="IPR006603">
    <property type="entry name" value="PQ-loop_rpt"/>
</dbReference>
<feature type="transmembrane region" description="Helical" evidence="5">
    <location>
        <begin position="177"/>
        <end position="199"/>
    </location>
</feature>
<dbReference type="PANTHER" id="PTHR14856">
    <property type="entry name" value="PQ-LOOP REPEAT-CONTAINING PROTEIN 1-LIKE PROTEIN"/>
    <property type="match status" value="1"/>
</dbReference>
<organism evidence="6 7">
    <name type="scientific">Drechslerella dactyloides</name>
    <name type="common">Nematode-trapping fungus</name>
    <name type="synonym">Arthrobotrys dactyloides</name>
    <dbReference type="NCBI Taxonomy" id="74499"/>
    <lineage>
        <taxon>Eukaryota</taxon>
        <taxon>Fungi</taxon>
        <taxon>Dikarya</taxon>
        <taxon>Ascomycota</taxon>
        <taxon>Pezizomycotina</taxon>
        <taxon>Orbiliomycetes</taxon>
        <taxon>Orbiliales</taxon>
        <taxon>Orbiliaceae</taxon>
        <taxon>Drechslerella</taxon>
    </lineage>
</organism>
<evidence type="ECO:0000256" key="3">
    <source>
        <dbReference type="ARBA" id="ARBA00022989"/>
    </source>
</evidence>
<dbReference type="AlphaFoldDB" id="A0AAD6IUH7"/>
<evidence type="ECO:0000313" key="6">
    <source>
        <dbReference type="EMBL" id="KAJ6256677.1"/>
    </source>
</evidence>
<evidence type="ECO:0000313" key="7">
    <source>
        <dbReference type="Proteomes" id="UP001221413"/>
    </source>
</evidence>
<dbReference type="Gene3D" id="1.20.1280.290">
    <property type="match status" value="2"/>
</dbReference>
<protein>
    <recommendedName>
        <fullName evidence="8">PQ-loop repeat-containing protein 1</fullName>
    </recommendedName>
</protein>
<evidence type="ECO:0000256" key="4">
    <source>
        <dbReference type="ARBA" id="ARBA00023136"/>
    </source>
</evidence>
<gene>
    <name evidence="6" type="ORF">Dda_8542</name>
</gene>
<dbReference type="GO" id="GO:0042147">
    <property type="term" value="P:retrograde transport, endosome to Golgi"/>
    <property type="evidence" value="ECO:0007669"/>
    <property type="project" value="TreeGrafter"/>
</dbReference>